<dbReference type="SUPFAM" id="SSF50494">
    <property type="entry name" value="Trypsin-like serine proteases"/>
    <property type="match status" value="1"/>
</dbReference>
<reference evidence="3 4" key="1">
    <citation type="submission" date="2013-08" db="EMBL/GenBank/DDBJ databases">
        <authorList>
            <person name="Huang J."/>
            <person name="Wang G."/>
        </authorList>
    </citation>
    <scope>NUCLEOTIDE SEQUENCE [LARGE SCALE GENOMIC DNA]</scope>
    <source>
        <strain evidence="3 4">JSM 072002</strain>
    </source>
</reference>
<dbReference type="PRINTS" id="PR00834">
    <property type="entry name" value="PROTEASES2C"/>
</dbReference>
<keyword evidence="1" id="KW-0645">Protease</keyword>
<evidence type="ECO:0000313" key="3">
    <source>
        <dbReference type="EMBL" id="KGX86905.1"/>
    </source>
</evidence>
<accession>A0A0A5G729</accession>
<name>A0A0A5G729_9BACI</name>
<keyword evidence="2" id="KW-0472">Membrane</keyword>
<evidence type="ECO:0008006" key="5">
    <source>
        <dbReference type="Google" id="ProtNLM"/>
    </source>
</evidence>
<organism evidence="3 4">
    <name type="scientific">Pontibacillus litoralis JSM 072002</name>
    <dbReference type="NCBI Taxonomy" id="1385512"/>
    <lineage>
        <taxon>Bacteria</taxon>
        <taxon>Bacillati</taxon>
        <taxon>Bacillota</taxon>
        <taxon>Bacilli</taxon>
        <taxon>Bacillales</taxon>
        <taxon>Bacillaceae</taxon>
        <taxon>Pontibacillus</taxon>
    </lineage>
</organism>
<dbReference type="PANTHER" id="PTHR22939">
    <property type="entry name" value="SERINE PROTEASE FAMILY S1C HTRA-RELATED"/>
    <property type="match status" value="1"/>
</dbReference>
<dbReference type="OrthoDB" id="189537at2"/>
<dbReference type="Pfam" id="PF13365">
    <property type="entry name" value="Trypsin_2"/>
    <property type="match status" value="1"/>
</dbReference>
<dbReference type="eggNOG" id="COG0265">
    <property type="taxonomic scope" value="Bacteria"/>
</dbReference>
<dbReference type="STRING" id="1385512.N784_03365"/>
<feature type="transmembrane region" description="Helical" evidence="2">
    <location>
        <begin position="7"/>
        <end position="28"/>
    </location>
</feature>
<evidence type="ECO:0000256" key="2">
    <source>
        <dbReference type="SAM" id="Phobius"/>
    </source>
</evidence>
<dbReference type="InterPro" id="IPR009003">
    <property type="entry name" value="Peptidase_S1_PA"/>
</dbReference>
<sequence length="390" mass="43359">MRKQRKAVPIIVTALIVFITAVSVYYLYASNYKQTIKATSTLAQQIDEDASKDLKTLIHRAEKNVVQIEATSDWGENIGSGFLYNNKGDIITNAHVVKEMESIFVKTADAKTYQAAIVGVGEETDIAVIRVPELSNRTPVTIGTDTGADVGDEIIAVGSPHGFQNSVTVGIISGKNRTFEIDQYKYVNAYQISAPITEGNSGGPLIHKPTGKVIAINSAGSEEGAIGFSIPLADTIDQIKKWSEEADHEKLDYGTTGPEVSVNEQQMTEDARYLFGYFIDSIKVRDYITAYGLIGSKWQTDQSYTDFREMFVHTIDIQLTNMEITLNNQDKAILTANADILIRKPKHKVKETYDIRYTMEYENGQLKITDYKHTLTSNKKVKEKDESKAS</sequence>
<gene>
    <name evidence="3" type="ORF">N784_03365</name>
</gene>
<dbReference type="GO" id="GO:0006508">
    <property type="term" value="P:proteolysis"/>
    <property type="evidence" value="ECO:0007669"/>
    <property type="project" value="InterPro"/>
</dbReference>
<keyword evidence="1" id="KW-0720">Serine protease</keyword>
<dbReference type="RefSeq" id="WP_052127209.1">
    <property type="nucleotide sequence ID" value="NZ_AVPG01000010.1"/>
</dbReference>
<proteinExistence type="predicted"/>
<dbReference type="InterPro" id="IPR001940">
    <property type="entry name" value="Peptidase_S1C"/>
</dbReference>
<comment type="caution">
    <text evidence="3">The sequence shown here is derived from an EMBL/GenBank/DDBJ whole genome shotgun (WGS) entry which is preliminary data.</text>
</comment>
<keyword evidence="1" id="KW-0378">Hydrolase</keyword>
<keyword evidence="2" id="KW-0812">Transmembrane</keyword>
<evidence type="ECO:0000256" key="1">
    <source>
        <dbReference type="ARBA" id="ARBA00022825"/>
    </source>
</evidence>
<evidence type="ECO:0000313" key="4">
    <source>
        <dbReference type="Proteomes" id="UP000030401"/>
    </source>
</evidence>
<dbReference type="Proteomes" id="UP000030401">
    <property type="component" value="Unassembled WGS sequence"/>
</dbReference>
<protein>
    <recommendedName>
        <fullName evidence="5">Peptidase S1</fullName>
    </recommendedName>
</protein>
<dbReference type="AlphaFoldDB" id="A0A0A5G729"/>
<dbReference type="EMBL" id="AVPG01000010">
    <property type="protein sequence ID" value="KGX86905.1"/>
    <property type="molecule type" value="Genomic_DNA"/>
</dbReference>
<dbReference type="Gene3D" id="2.40.10.120">
    <property type="match status" value="1"/>
</dbReference>
<keyword evidence="4" id="KW-1185">Reference proteome</keyword>
<keyword evidence="2" id="KW-1133">Transmembrane helix</keyword>
<dbReference type="GO" id="GO:0004252">
    <property type="term" value="F:serine-type endopeptidase activity"/>
    <property type="evidence" value="ECO:0007669"/>
    <property type="project" value="InterPro"/>
</dbReference>
<dbReference type="PANTHER" id="PTHR22939:SF129">
    <property type="entry name" value="SERINE PROTEASE HTRA2, MITOCHONDRIAL"/>
    <property type="match status" value="1"/>
</dbReference>